<dbReference type="AlphaFoldDB" id="A0A0U3LLD4"/>
<dbReference type="OrthoDB" id="8903324at2"/>
<dbReference type="Proteomes" id="UP000060699">
    <property type="component" value="Chromosome"/>
</dbReference>
<dbReference type="STRING" id="76731.RD2015_4486"/>
<sequence length="295" mass="31790">MTLFNTLLLREWIQYRRAWMCIIIIPVVLLLALVPVSQVDGLDIVAPEPIAMISAGLTLWLVLAVTLASTIYQLIALPRRDQQDRSIEFWKSLPGSDTQSLAAPLLAHALLLPLAALVLATIGGALVGVAMTYKELGADGLRQMQWAGVGLATLWFVARLAVGLVLALLWLSPFVLALMAASAWLKRWGAPLLMFGVGGLIKLYDAQGLLQLLGAQVQGAKVALVAGAPGLATFPAGSKSLPMEELYDALYRFPTWAPQDMLLAVQATWSAHFIGGLLVAVGCFALMVWQRRRAG</sequence>
<reference evidence="1 2" key="1">
    <citation type="submission" date="2015-12" db="EMBL/GenBank/DDBJ databases">
        <title>Complete genome of Roseateles depolymerans KCTC 42856.</title>
        <authorList>
            <person name="Kim K.M."/>
        </authorList>
    </citation>
    <scope>NUCLEOTIDE SEQUENCE [LARGE SCALE GENOMIC DNA]</scope>
    <source>
        <strain evidence="1 2">KCTC 42856</strain>
    </source>
</reference>
<dbReference type="EMBL" id="CP013729">
    <property type="protein sequence ID" value="ALV08927.1"/>
    <property type="molecule type" value="Genomic_DNA"/>
</dbReference>
<accession>A0A0U3LLD4</accession>
<evidence type="ECO:0000313" key="2">
    <source>
        <dbReference type="Proteomes" id="UP000060699"/>
    </source>
</evidence>
<organism evidence="1 2">
    <name type="scientific">Roseateles depolymerans</name>
    <dbReference type="NCBI Taxonomy" id="76731"/>
    <lineage>
        <taxon>Bacteria</taxon>
        <taxon>Pseudomonadati</taxon>
        <taxon>Pseudomonadota</taxon>
        <taxon>Betaproteobacteria</taxon>
        <taxon>Burkholderiales</taxon>
        <taxon>Sphaerotilaceae</taxon>
        <taxon>Roseateles</taxon>
    </lineage>
</organism>
<name>A0A0U3LLD4_9BURK</name>
<evidence type="ECO:0000313" key="1">
    <source>
        <dbReference type="EMBL" id="ALV08927.1"/>
    </source>
</evidence>
<gene>
    <name evidence="1" type="ORF">RD2015_4486</name>
</gene>
<proteinExistence type="predicted"/>
<keyword evidence="2" id="KW-1185">Reference proteome</keyword>
<dbReference type="KEGG" id="rdp:RD2015_4486"/>
<protein>
    <submittedName>
        <fullName evidence="1">Uncharacterized protein</fullName>
    </submittedName>
</protein>
<dbReference type="RefSeq" id="WP_058936792.1">
    <property type="nucleotide sequence ID" value="NZ_CP013729.1"/>
</dbReference>